<protein>
    <recommendedName>
        <fullName evidence="3">Yeast cell wall synthesis Kre9/Knh1-like N-terminal domain-containing protein</fullName>
    </recommendedName>
</protein>
<dbReference type="AlphaFoldDB" id="A0A6G1I8S8"/>
<keyword evidence="1 2" id="KW-0732">Signal</keyword>
<dbReference type="InterPro" id="IPR018466">
    <property type="entry name" value="Kre9/Knh1-like_N"/>
</dbReference>
<evidence type="ECO:0000256" key="2">
    <source>
        <dbReference type="SAM" id="SignalP"/>
    </source>
</evidence>
<gene>
    <name evidence="4" type="ORF">EJ06DRAFT_212469</name>
</gene>
<evidence type="ECO:0000313" key="4">
    <source>
        <dbReference type="EMBL" id="KAF2404601.1"/>
    </source>
</evidence>
<organism evidence="4 5">
    <name type="scientific">Trichodelitschia bisporula</name>
    <dbReference type="NCBI Taxonomy" id="703511"/>
    <lineage>
        <taxon>Eukaryota</taxon>
        <taxon>Fungi</taxon>
        <taxon>Dikarya</taxon>
        <taxon>Ascomycota</taxon>
        <taxon>Pezizomycotina</taxon>
        <taxon>Dothideomycetes</taxon>
        <taxon>Dothideomycetes incertae sedis</taxon>
        <taxon>Phaeotrichales</taxon>
        <taxon>Phaeotrichaceae</taxon>
        <taxon>Trichodelitschia</taxon>
    </lineage>
</organism>
<dbReference type="PANTHER" id="PTHR40633:SF1">
    <property type="entry name" value="GPI ANCHORED SERINE-THREONINE RICH PROTEIN (AFU_ORTHOLOGUE AFUA_1G03630)"/>
    <property type="match status" value="1"/>
</dbReference>
<evidence type="ECO:0000313" key="5">
    <source>
        <dbReference type="Proteomes" id="UP000799640"/>
    </source>
</evidence>
<proteinExistence type="predicted"/>
<name>A0A6G1I8S8_9PEZI</name>
<reference evidence="4" key="1">
    <citation type="journal article" date="2020" name="Stud. Mycol.">
        <title>101 Dothideomycetes genomes: a test case for predicting lifestyles and emergence of pathogens.</title>
        <authorList>
            <person name="Haridas S."/>
            <person name="Albert R."/>
            <person name="Binder M."/>
            <person name="Bloem J."/>
            <person name="Labutti K."/>
            <person name="Salamov A."/>
            <person name="Andreopoulos B."/>
            <person name="Baker S."/>
            <person name="Barry K."/>
            <person name="Bills G."/>
            <person name="Bluhm B."/>
            <person name="Cannon C."/>
            <person name="Castanera R."/>
            <person name="Culley D."/>
            <person name="Daum C."/>
            <person name="Ezra D."/>
            <person name="Gonzalez J."/>
            <person name="Henrissat B."/>
            <person name="Kuo A."/>
            <person name="Liang C."/>
            <person name="Lipzen A."/>
            <person name="Lutzoni F."/>
            <person name="Magnuson J."/>
            <person name="Mondo S."/>
            <person name="Nolan M."/>
            <person name="Ohm R."/>
            <person name="Pangilinan J."/>
            <person name="Park H.-J."/>
            <person name="Ramirez L."/>
            <person name="Alfaro M."/>
            <person name="Sun H."/>
            <person name="Tritt A."/>
            <person name="Yoshinaga Y."/>
            <person name="Zwiers L.-H."/>
            <person name="Turgeon B."/>
            <person name="Goodwin S."/>
            <person name="Spatafora J."/>
            <person name="Crous P."/>
            <person name="Grigoriev I."/>
        </authorList>
    </citation>
    <scope>NUCLEOTIDE SEQUENCE</scope>
    <source>
        <strain evidence="4">CBS 262.69</strain>
    </source>
</reference>
<dbReference type="InterPro" id="IPR052982">
    <property type="entry name" value="SRP1/TIP1-like"/>
</dbReference>
<feature type="domain" description="Yeast cell wall synthesis Kre9/Knh1-like N-terminal" evidence="3">
    <location>
        <begin position="35"/>
        <end position="123"/>
    </location>
</feature>
<dbReference type="OrthoDB" id="4094614at2759"/>
<dbReference type="PANTHER" id="PTHR40633">
    <property type="entry name" value="MATRIX PROTEIN, PUTATIVE (AFU_ORTHOLOGUE AFUA_8G05410)-RELATED"/>
    <property type="match status" value="1"/>
</dbReference>
<evidence type="ECO:0000256" key="1">
    <source>
        <dbReference type="ARBA" id="ARBA00022729"/>
    </source>
</evidence>
<evidence type="ECO:0000259" key="3">
    <source>
        <dbReference type="Pfam" id="PF10342"/>
    </source>
</evidence>
<sequence>MFSRVLYVLAAGAALASAYTTPVAQCTDSCNPIAKPGLQEAVPAGTTYTITWTPTTPGTVTILLLRGPAENIKPLGPLVEGYANSGTFSWAVSSSLEADVTHYGLQIINDADGTYQFSTQFGISNSGYSGSASASASTTDSAYPTLSVTSYPMPTGKPTGMSNSTASYTYGGSSNATYTSTESSAESTTFSYASPTGPTAAASSTTASKPAQTPNAAAGRVAGGVGAVLAFVAALAVF</sequence>
<dbReference type="Proteomes" id="UP000799640">
    <property type="component" value="Unassembled WGS sequence"/>
</dbReference>
<feature type="chain" id="PRO_5026347134" description="Yeast cell wall synthesis Kre9/Knh1-like N-terminal domain-containing protein" evidence="2">
    <location>
        <begin position="19"/>
        <end position="238"/>
    </location>
</feature>
<accession>A0A6G1I8S8</accession>
<feature type="signal peptide" evidence="2">
    <location>
        <begin position="1"/>
        <end position="18"/>
    </location>
</feature>
<keyword evidence="5" id="KW-1185">Reference proteome</keyword>
<dbReference type="Pfam" id="PF10342">
    <property type="entry name" value="Kre9_KNH"/>
    <property type="match status" value="1"/>
</dbReference>
<dbReference type="EMBL" id="ML996688">
    <property type="protein sequence ID" value="KAF2404601.1"/>
    <property type="molecule type" value="Genomic_DNA"/>
</dbReference>